<keyword evidence="3" id="KW-1185">Reference proteome</keyword>
<feature type="compositionally biased region" description="Polar residues" evidence="1">
    <location>
        <begin position="1"/>
        <end position="17"/>
    </location>
</feature>
<accession>A0A699ZYY4</accession>
<organism evidence="2 3">
    <name type="scientific">Haematococcus lacustris</name>
    <name type="common">Green alga</name>
    <name type="synonym">Haematococcus pluvialis</name>
    <dbReference type="NCBI Taxonomy" id="44745"/>
    <lineage>
        <taxon>Eukaryota</taxon>
        <taxon>Viridiplantae</taxon>
        <taxon>Chlorophyta</taxon>
        <taxon>core chlorophytes</taxon>
        <taxon>Chlorophyceae</taxon>
        <taxon>CS clade</taxon>
        <taxon>Chlamydomonadales</taxon>
        <taxon>Haematococcaceae</taxon>
        <taxon>Haematococcus</taxon>
    </lineage>
</organism>
<comment type="caution">
    <text evidence="2">The sequence shown here is derived from an EMBL/GenBank/DDBJ whole genome shotgun (WGS) entry which is preliminary data.</text>
</comment>
<reference evidence="2 3" key="1">
    <citation type="submission" date="2020-02" db="EMBL/GenBank/DDBJ databases">
        <title>Draft genome sequence of Haematococcus lacustris strain NIES-144.</title>
        <authorList>
            <person name="Morimoto D."/>
            <person name="Nakagawa S."/>
            <person name="Yoshida T."/>
            <person name="Sawayama S."/>
        </authorList>
    </citation>
    <scope>NUCLEOTIDE SEQUENCE [LARGE SCALE GENOMIC DNA]</scope>
    <source>
        <strain evidence="2 3">NIES-144</strain>
    </source>
</reference>
<evidence type="ECO:0000313" key="2">
    <source>
        <dbReference type="EMBL" id="GFH24969.1"/>
    </source>
</evidence>
<dbReference type="AlphaFoldDB" id="A0A699ZYY4"/>
<proteinExistence type="predicted"/>
<protein>
    <submittedName>
        <fullName evidence="2">Uncharacterized protein</fullName>
    </submittedName>
</protein>
<name>A0A699ZYY4_HAELA</name>
<evidence type="ECO:0000313" key="3">
    <source>
        <dbReference type="Proteomes" id="UP000485058"/>
    </source>
</evidence>
<evidence type="ECO:0000256" key="1">
    <source>
        <dbReference type="SAM" id="MobiDB-lite"/>
    </source>
</evidence>
<dbReference type="EMBL" id="BLLF01002682">
    <property type="protein sequence ID" value="GFH24969.1"/>
    <property type="molecule type" value="Genomic_DNA"/>
</dbReference>
<dbReference type="Proteomes" id="UP000485058">
    <property type="component" value="Unassembled WGS sequence"/>
</dbReference>
<gene>
    <name evidence="2" type="ORF">HaLaN_22854</name>
</gene>
<sequence length="47" mass="5472">MQPSPTRQRALRNASQEEVTKEMIDDTALQRLDNQLAPMRAERAQYI</sequence>
<feature type="non-terminal residue" evidence="2">
    <location>
        <position position="47"/>
    </location>
</feature>
<feature type="region of interest" description="Disordered" evidence="1">
    <location>
        <begin position="1"/>
        <end position="21"/>
    </location>
</feature>